<name>A0A2Z7CFB8_9LAMI</name>
<proteinExistence type="predicted"/>
<evidence type="ECO:0000313" key="1">
    <source>
        <dbReference type="EMBL" id="KZV45722.1"/>
    </source>
</evidence>
<dbReference type="EMBL" id="KQ995890">
    <property type="protein sequence ID" value="KZV45722.1"/>
    <property type="molecule type" value="Genomic_DNA"/>
</dbReference>
<evidence type="ECO:0000313" key="2">
    <source>
        <dbReference type="Proteomes" id="UP000250235"/>
    </source>
</evidence>
<sequence>MSNVEQEADNSKCKSEESDVVLKNQQMVRVQQIATSWEVQSQAFETNDWTTSCKHIVTTSWTTRRKQQHIQSRATVDPVASFSAIAYPADMVSRRNKIISSEALHPDASNSSSRRELHCTSCCYASSHKMMYQSQALCIQSQALRIQSQYLKYQPLQAINAQDGRING</sequence>
<organism evidence="1 2">
    <name type="scientific">Dorcoceras hygrometricum</name>
    <dbReference type="NCBI Taxonomy" id="472368"/>
    <lineage>
        <taxon>Eukaryota</taxon>
        <taxon>Viridiplantae</taxon>
        <taxon>Streptophyta</taxon>
        <taxon>Embryophyta</taxon>
        <taxon>Tracheophyta</taxon>
        <taxon>Spermatophyta</taxon>
        <taxon>Magnoliopsida</taxon>
        <taxon>eudicotyledons</taxon>
        <taxon>Gunneridae</taxon>
        <taxon>Pentapetalae</taxon>
        <taxon>asterids</taxon>
        <taxon>lamiids</taxon>
        <taxon>Lamiales</taxon>
        <taxon>Gesneriaceae</taxon>
        <taxon>Didymocarpoideae</taxon>
        <taxon>Trichosporeae</taxon>
        <taxon>Loxocarpinae</taxon>
        <taxon>Dorcoceras</taxon>
    </lineage>
</organism>
<protein>
    <submittedName>
        <fullName evidence="1">Uncharacterized protein</fullName>
    </submittedName>
</protein>
<dbReference type="AlphaFoldDB" id="A0A2Z7CFB8"/>
<reference evidence="1 2" key="1">
    <citation type="journal article" date="2015" name="Proc. Natl. Acad. Sci. U.S.A.">
        <title>The resurrection genome of Boea hygrometrica: A blueprint for survival of dehydration.</title>
        <authorList>
            <person name="Xiao L."/>
            <person name="Yang G."/>
            <person name="Zhang L."/>
            <person name="Yang X."/>
            <person name="Zhao S."/>
            <person name="Ji Z."/>
            <person name="Zhou Q."/>
            <person name="Hu M."/>
            <person name="Wang Y."/>
            <person name="Chen M."/>
            <person name="Xu Y."/>
            <person name="Jin H."/>
            <person name="Xiao X."/>
            <person name="Hu G."/>
            <person name="Bao F."/>
            <person name="Hu Y."/>
            <person name="Wan P."/>
            <person name="Li L."/>
            <person name="Deng X."/>
            <person name="Kuang T."/>
            <person name="Xiang C."/>
            <person name="Zhu J.K."/>
            <person name="Oliver M.J."/>
            <person name="He Y."/>
        </authorList>
    </citation>
    <scope>NUCLEOTIDE SEQUENCE [LARGE SCALE GENOMIC DNA]</scope>
    <source>
        <strain evidence="2">cv. XS01</strain>
    </source>
</reference>
<accession>A0A2Z7CFB8</accession>
<dbReference type="Proteomes" id="UP000250235">
    <property type="component" value="Unassembled WGS sequence"/>
</dbReference>
<gene>
    <name evidence="1" type="ORF">F511_36155</name>
</gene>
<keyword evidence="2" id="KW-1185">Reference proteome</keyword>